<keyword evidence="6 8" id="KW-0805">Transcription regulation</keyword>
<dbReference type="GO" id="GO:0097550">
    <property type="term" value="C:transcription preinitiation complex"/>
    <property type="evidence" value="ECO:0007669"/>
    <property type="project" value="TreeGrafter"/>
</dbReference>
<feature type="binding site" evidence="8">
    <location>
        <position position="41"/>
    </location>
    <ligand>
        <name>Zn(2+)</name>
        <dbReference type="ChEBI" id="CHEBI:29105"/>
    </ligand>
</feature>
<feature type="binding site" evidence="8">
    <location>
        <position position="28"/>
    </location>
    <ligand>
        <name>Zn(2+)</name>
        <dbReference type="ChEBI" id="CHEBI:29105"/>
    </ligand>
</feature>
<feature type="domain" description="Cyclin-like" evidence="10">
    <location>
        <begin position="229"/>
        <end position="310"/>
    </location>
</feature>
<evidence type="ECO:0000256" key="7">
    <source>
        <dbReference type="ARBA" id="ARBA00023163"/>
    </source>
</evidence>
<comment type="function">
    <text evidence="8">Stabilizes TBP binding to an archaeal box-A promoter. Also responsible for recruiting RNA polymerase II to the pre-initiation complex (DNA-TBP-TFIIB).</text>
</comment>
<dbReference type="SUPFAM" id="SSF47954">
    <property type="entry name" value="Cyclin-like"/>
    <property type="match status" value="2"/>
</dbReference>
<dbReference type="InterPro" id="IPR013150">
    <property type="entry name" value="TFIIB_cyclin"/>
</dbReference>
<keyword evidence="2 8" id="KW-0479">Metal-binding</keyword>
<keyword evidence="11" id="KW-0614">Plasmid</keyword>
<sequence length="324" mass="35560">MSLRHVYERTFDEDVPSIERSRSGCPECGGLVHTNSIETACEDCGLVLEDRPIDHGPEWRAFDETEGNERKRTGPPLTPTRHDHGLSSEIGFDQADANGSTLSGRKRSQVARLRREHQRGRWSSKAEQNLAHGLSEVRRIVGALDLPRSLRDQACRLYRTAAHEDLIRGRSIEAMAAASVSAACRCAGLPRTFTEVGTMAAVSDERVRNAYGVLNRELELPTVPMEPPEYVPKLTSELDVSPATRQRAVDLAEQLASSGVASGCHPMGVAAGCVYQASLEHGERLTQESLADIAEVTPVTLRARWKQLQSVLNESSNPHHRGDA</sequence>
<evidence type="ECO:0000256" key="2">
    <source>
        <dbReference type="ARBA" id="ARBA00022723"/>
    </source>
</evidence>
<evidence type="ECO:0000256" key="5">
    <source>
        <dbReference type="ARBA" id="ARBA00022833"/>
    </source>
</evidence>
<evidence type="ECO:0000256" key="9">
    <source>
        <dbReference type="SAM" id="MobiDB-lite"/>
    </source>
</evidence>
<proteinExistence type="inferred from homology"/>
<feature type="binding site" evidence="8">
    <location>
        <position position="25"/>
    </location>
    <ligand>
        <name>Zn(2+)</name>
        <dbReference type="ChEBI" id="CHEBI:29105"/>
    </ligand>
</feature>
<feature type="repeat" description="1" evidence="8">
    <location>
        <begin position="135"/>
        <end position="218"/>
    </location>
</feature>
<keyword evidence="5 8" id="KW-0862">Zinc</keyword>
<keyword evidence="11" id="KW-0648">Protein biosynthesis</keyword>
<dbReference type="InterPro" id="IPR000812">
    <property type="entry name" value="TFIIB"/>
</dbReference>
<dbReference type="PANTHER" id="PTHR11618:SF13">
    <property type="entry name" value="TRANSCRIPTION INITIATION FACTOR IIB"/>
    <property type="match status" value="1"/>
</dbReference>
<keyword evidence="11" id="KW-0396">Initiation factor</keyword>
<dbReference type="Pfam" id="PF08271">
    <property type="entry name" value="Zn_Ribbon_TF"/>
    <property type="match status" value="1"/>
</dbReference>
<evidence type="ECO:0000313" key="11">
    <source>
        <dbReference type="EMBL" id="AXG08341.1"/>
    </source>
</evidence>
<accession>A0A345E819</accession>
<feature type="region of interest" description="Disordered" evidence="9">
    <location>
        <begin position="57"/>
        <end position="82"/>
    </location>
</feature>
<keyword evidence="7 8" id="KW-0804">Transcription</keyword>
<evidence type="ECO:0000256" key="4">
    <source>
        <dbReference type="ARBA" id="ARBA00022771"/>
    </source>
</evidence>
<dbReference type="GO" id="GO:0003700">
    <property type="term" value="F:DNA-binding transcription factor activity"/>
    <property type="evidence" value="ECO:0007669"/>
    <property type="project" value="UniProtKB-UniRule"/>
</dbReference>
<evidence type="ECO:0000259" key="10">
    <source>
        <dbReference type="SMART" id="SM00385"/>
    </source>
</evidence>
<dbReference type="InterPro" id="IPR013763">
    <property type="entry name" value="Cyclin-like_dom"/>
</dbReference>
<keyword evidence="4" id="KW-0863">Zinc-finger</keyword>
<evidence type="ECO:0000313" key="12">
    <source>
        <dbReference type="Proteomes" id="UP000253273"/>
    </source>
</evidence>
<dbReference type="InterPro" id="IPR013137">
    <property type="entry name" value="Znf_TFIIB"/>
</dbReference>
<name>A0A345E819_9EURY</name>
<dbReference type="EMBL" id="CP031152">
    <property type="protein sequence ID" value="AXG08341.1"/>
    <property type="molecule type" value="Genomic_DNA"/>
</dbReference>
<dbReference type="Pfam" id="PF00382">
    <property type="entry name" value="TFIIB"/>
    <property type="match status" value="2"/>
</dbReference>
<dbReference type="OrthoDB" id="7429at2157"/>
<evidence type="ECO:0000256" key="1">
    <source>
        <dbReference type="ARBA" id="ARBA00010857"/>
    </source>
</evidence>
<reference evidence="11 12" key="1">
    <citation type="submission" date="2018-07" db="EMBL/GenBank/DDBJ databases">
        <title>Genome sequences of Haloplanus sp. CBA1113.</title>
        <authorList>
            <person name="Kim Y.B."/>
            <person name="Roh S.W."/>
        </authorList>
    </citation>
    <scope>NUCLEOTIDE SEQUENCE [LARGE SCALE GENOMIC DNA]</scope>
    <source>
        <strain evidence="11 12">CBA1113</strain>
        <plasmid evidence="11 12">pCBA1113-02</plasmid>
    </source>
</reference>
<dbReference type="RefSeq" id="WP_114587460.1">
    <property type="nucleotide sequence ID" value="NZ_CP031152.1"/>
</dbReference>
<dbReference type="SUPFAM" id="SSF57783">
    <property type="entry name" value="Zinc beta-ribbon"/>
    <property type="match status" value="1"/>
</dbReference>
<dbReference type="HAMAP" id="MF_00383">
    <property type="entry name" value="TF2B_arch"/>
    <property type="match status" value="1"/>
</dbReference>
<dbReference type="GO" id="GO:0017025">
    <property type="term" value="F:TBP-class protein binding"/>
    <property type="evidence" value="ECO:0007669"/>
    <property type="project" value="InterPro"/>
</dbReference>
<dbReference type="KEGG" id="haj:DU500_17870"/>
<dbReference type="GO" id="GO:0008270">
    <property type="term" value="F:zinc ion binding"/>
    <property type="evidence" value="ECO:0007669"/>
    <property type="project" value="UniProtKB-UniRule"/>
</dbReference>
<protein>
    <recommendedName>
        <fullName evidence="8">Transcription initiation factor IIB</fullName>
        <shortName evidence="8">TFIIB</shortName>
    </recommendedName>
</protein>
<feature type="repeat" description="2" evidence="8">
    <location>
        <begin position="229"/>
        <end position="310"/>
    </location>
</feature>
<dbReference type="Gene3D" id="1.10.472.10">
    <property type="entry name" value="Cyclin-like"/>
    <property type="match status" value="1"/>
</dbReference>
<evidence type="ECO:0000256" key="3">
    <source>
        <dbReference type="ARBA" id="ARBA00022737"/>
    </source>
</evidence>
<dbReference type="GeneID" id="37285293"/>
<dbReference type="GO" id="GO:0003743">
    <property type="term" value="F:translation initiation factor activity"/>
    <property type="evidence" value="ECO:0007669"/>
    <property type="project" value="UniProtKB-KW"/>
</dbReference>
<evidence type="ECO:0000256" key="8">
    <source>
        <dbReference type="HAMAP-Rule" id="MF_00383"/>
    </source>
</evidence>
<organism evidence="11 12">
    <name type="scientific">Haloplanus rubicundus</name>
    <dbReference type="NCBI Taxonomy" id="1547898"/>
    <lineage>
        <taxon>Archaea</taxon>
        <taxon>Methanobacteriati</taxon>
        <taxon>Methanobacteriota</taxon>
        <taxon>Stenosarchaea group</taxon>
        <taxon>Halobacteria</taxon>
        <taxon>Halobacteriales</taxon>
        <taxon>Haloferacaceae</taxon>
        <taxon>Haloplanus</taxon>
    </lineage>
</organism>
<feature type="binding site" evidence="8">
    <location>
        <position position="44"/>
    </location>
    <ligand>
        <name>Zn(2+)</name>
        <dbReference type="ChEBI" id="CHEBI:29105"/>
    </ligand>
</feature>
<comment type="similarity">
    <text evidence="1 8">Belongs to the TFIIB family.</text>
</comment>
<geneLocation type="plasmid" evidence="11 12">
    <name>pCBA1113-02</name>
</geneLocation>
<dbReference type="Proteomes" id="UP000253273">
    <property type="component" value="Plasmid pCBA1113-02"/>
</dbReference>
<dbReference type="PRINTS" id="PR00685">
    <property type="entry name" value="TIFACTORIIB"/>
</dbReference>
<dbReference type="Gene3D" id="1.10.472.170">
    <property type="match status" value="1"/>
</dbReference>
<dbReference type="AlphaFoldDB" id="A0A345E819"/>
<gene>
    <name evidence="8" type="primary">tfb</name>
    <name evidence="11" type="ORF">DU500_17870</name>
</gene>
<feature type="domain" description="Cyclin-like" evidence="10">
    <location>
        <begin position="135"/>
        <end position="216"/>
    </location>
</feature>
<dbReference type="GO" id="GO:0070897">
    <property type="term" value="P:transcription preinitiation complex assembly"/>
    <property type="evidence" value="ECO:0007669"/>
    <property type="project" value="InterPro"/>
</dbReference>
<dbReference type="PANTHER" id="PTHR11618">
    <property type="entry name" value="TRANSCRIPTION INITIATION FACTOR IIB-RELATED"/>
    <property type="match status" value="1"/>
</dbReference>
<dbReference type="InterPro" id="IPR023484">
    <property type="entry name" value="TFIIB_arc"/>
</dbReference>
<dbReference type="InterPro" id="IPR036915">
    <property type="entry name" value="Cyclin-like_sf"/>
</dbReference>
<evidence type="ECO:0000256" key="6">
    <source>
        <dbReference type="ARBA" id="ARBA00023015"/>
    </source>
</evidence>
<dbReference type="SMART" id="SM00385">
    <property type="entry name" value="CYCLIN"/>
    <property type="match status" value="2"/>
</dbReference>
<keyword evidence="12" id="KW-1185">Reference proteome</keyword>
<keyword evidence="3 8" id="KW-0677">Repeat</keyword>
<feature type="compositionally biased region" description="Basic and acidic residues" evidence="9">
    <location>
        <begin position="57"/>
        <end position="72"/>
    </location>
</feature>